<dbReference type="EMBL" id="JOJR01000159">
    <property type="protein sequence ID" value="RCN43371.1"/>
    <property type="molecule type" value="Genomic_DNA"/>
</dbReference>
<dbReference type="OrthoDB" id="5789728at2759"/>
<feature type="non-terminal residue" evidence="2">
    <location>
        <position position="1"/>
    </location>
</feature>
<evidence type="ECO:0000313" key="2">
    <source>
        <dbReference type="EMBL" id="RCN43371.1"/>
    </source>
</evidence>
<feature type="compositionally biased region" description="Gly residues" evidence="1">
    <location>
        <begin position="290"/>
        <end position="300"/>
    </location>
</feature>
<dbReference type="AlphaFoldDB" id="A0A368GG64"/>
<dbReference type="SUPFAM" id="SSF52058">
    <property type="entry name" value="L domain-like"/>
    <property type="match status" value="1"/>
</dbReference>
<feature type="compositionally biased region" description="Low complexity" evidence="1">
    <location>
        <begin position="276"/>
        <end position="289"/>
    </location>
</feature>
<proteinExistence type="predicted"/>
<evidence type="ECO:0000256" key="1">
    <source>
        <dbReference type="SAM" id="MobiDB-lite"/>
    </source>
</evidence>
<evidence type="ECO:0008006" key="4">
    <source>
        <dbReference type="Google" id="ProtNLM"/>
    </source>
</evidence>
<feature type="region of interest" description="Disordered" evidence="1">
    <location>
        <begin position="214"/>
        <end position="250"/>
    </location>
</feature>
<comment type="caution">
    <text evidence="2">The sequence shown here is derived from an EMBL/GenBank/DDBJ whole genome shotgun (WGS) entry which is preliminary data.</text>
</comment>
<keyword evidence="3" id="KW-1185">Reference proteome</keyword>
<reference evidence="2 3" key="1">
    <citation type="submission" date="2014-10" db="EMBL/GenBank/DDBJ databases">
        <title>Draft genome of the hookworm Ancylostoma caninum.</title>
        <authorList>
            <person name="Mitreva M."/>
        </authorList>
    </citation>
    <scope>NUCLEOTIDE SEQUENCE [LARGE SCALE GENOMIC DNA]</scope>
    <source>
        <strain evidence="2 3">Baltimore</strain>
    </source>
</reference>
<protein>
    <recommendedName>
        <fullName evidence="4">Receptor L domain protein</fullName>
    </recommendedName>
</protein>
<organism evidence="2 3">
    <name type="scientific">Ancylostoma caninum</name>
    <name type="common">Dog hookworm</name>
    <dbReference type="NCBI Taxonomy" id="29170"/>
    <lineage>
        <taxon>Eukaryota</taxon>
        <taxon>Metazoa</taxon>
        <taxon>Ecdysozoa</taxon>
        <taxon>Nematoda</taxon>
        <taxon>Chromadorea</taxon>
        <taxon>Rhabditida</taxon>
        <taxon>Rhabditina</taxon>
        <taxon>Rhabditomorpha</taxon>
        <taxon>Strongyloidea</taxon>
        <taxon>Ancylostomatidae</taxon>
        <taxon>Ancylostomatinae</taxon>
        <taxon>Ancylostoma</taxon>
    </lineage>
</organism>
<sequence length="382" mass="39791">LITDCRSYSKNILRKKKTSEHFLGATLEITDNANLRHLPDFIIADGNDVNLTILGNPKLDTTQLLSECKAKGCKDQTLSKIQVPYSCRAISPLPKACHVLFGTVPLNKYDKSWDIVEVVHGTLSLKNSDFASFPKMEKLVEVEQVANMPVLVIEDNANLQDMEAVFKIDFDVKKKENAVEVNANPQLCIGENDAMHPFAVEFLKNVKLCDRTASANIDDNPKNRPVRDAALQDDDGAGKGGSTGAAASGATAGGTAAAEAATGAAKTGMSGDGFSNADGANTGATRTGAAGTGTPNGGTPPGEDVTGATGMGAANTESSELENTEEDGPEEALTKGPAPPGAKTDEKDNKGAGNGKAVDENKKTVGAVEKGSSRSEGSNTIL</sequence>
<accession>A0A368GG64</accession>
<evidence type="ECO:0000313" key="3">
    <source>
        <dbReference type="Proteomes" id="UP000252519"/>
    </source>
</evidence>
<gene>
    <name evidence="2" type="ORF">ANCCAN_10635</name>
</gene>
<dbReference type="STRING" id="29170.A0A368GG64"/>
<dbReference type="Proteomes" id="UP000252519">
    <property type="component" value="Unassembled WGS sequence"/>
</dbReference>
<name>A0A368GG64_ANCCA</name>
<feature type="region of interest" description="Disordered" evidence="1">
    <location>
        <begin position="276"/>
        <end position="382"/>
    </location>
</feature>
<feature type="compositionally biased region" description="Acidic residues" evidence="1">
    <location>
        <begin position="319"/>
        <end position="330"/>
    </location>
</feature>